<feature type="transmembrane region" description="Helical" evidence="6">
    <location>
        <begin position="346"/>
        <end position="367"/>
    </location>
</feature>
<feature type="transmembrane region" description="Helical" evidence="6">
    <location>
        <begin position="411"/>
        <end position="432"/>
    </location>
</feature>
<dbReference type="GO" id="GO:0016020">
    <property type="term" value="C:membrane"/>
    <property type="evidence" value="ECO:0007669"/>
    <property type="project" value="UniProtKB-SubCell"/>
</dbReference>
<feature type="transmembrane region" description="Helical" evidence="6">
    <location>
        <begin position="195"/>
        <end position="217"/>
    </location>
</feature>
<accession>A0A8H4J357</accession>
<dbReference type="InterPro" id="IPR049680">
    <property type="entry name" value="FLVCR1-2_SLC49-like"/>
</dbReference>
<sequence length="516" mass="55966">MDDVPLQQHRAGEKMADAHEVLSDTPLRDDSRDEDSIRQNARAEHDAHDHHHDHRHAPGHYRVYKRRWFGLVQLVLLNIIASWNWLTFAAVSSDSAQYFRVSESTINWLSTAFLFAFVVISPVVILTLHHGPKPAIMIAGILTLVGNWVRYAGTRAGSHGYFGVVMFGQILIGLGQPFVLAAPTRYSDLWFTERGRISATALASLANPFGGALGQLIDPFWATKPSEVPNMVLYTAIISTIAALPSFFIPARPPTPPSASTTPKPTPLGTSLRALAINPSFWLILIPFGVYVGFFNAFSTLLNQILYPYGFTETDAGICGALLIFVGLAFSAILSPVLDRRHPKPYLHTIKILCPVVGVCYLAFIWAPPTRSLGAPYAISSLLGASSFALVPVVLEYLVEATWPASPEAGSVLCWAAGQLLGGVFIVIMNALKEPGCASTKECQDIGEHSTGWKPPGSMWRALIFQAVVAVAVLPAPLLLGVRRFGLGAGHRKGRMEVEDADERGAGVVGEEDEGT</sequence>
<feature type="region of interest" description="Disordered" evidence="5">
    <location>
        <begin position="1"/>
        <end position="56"/>
    </location>
</feature>
<dbReference type="Pfam" id="PF07690">
    <property type="entry name" value="MFS_1"/>
    <property type="match status" value="1"/>
</dbReference>
<dbReference type="InterPro" id="IPR036259">
    <property type="entry name" value="MFS_trans_sf"/>
</dbReference>
<keyword evidence="4 6" id="KW-0472">Membrane</keyword>
<dbReference type="OrthoDB" id="422206at2759"/>
<keyword evidence="3 6" id="KW-1133">Transmembrane helix</keyword>
<keyword evidence="8" id="KW-1185">Reference proteome</keyword>
<dbReference type="GO" id="GO:0022857">
    <property type="term" value="F:transmembrane transporter activity"/>
    <property type="evidence" value="ECO:0007669"/>
    <property type="project" value="InterPro"/>
</dbReference>
<dbReference type="PANTHER" id="PTHR10924:SF6">
    <property type="entry name" value="SOLUTE CARRIER FAMILY 49 MEMBER A3"/>
    <property type="match status" value="1"/>
</dbReference>
<feature type="transmembrane region" description="Helical" evidence="6">
    <location>
        <begin position="379"/>
        <end position="399"/>
    </location>
</feature>
<feature type="transmembrane region" description="Helical" evidence="6">
    <location>
        <begin position="463"/>
        <end position="482"/>
    </location>
</feature>
<keyword evidence="2 6" id="KW-0812">Transmembrane</keyword>
<organism evidence="7 8">
    <name type="scientific">Botryosphaeria dothidea</name>
    <dbReference type="NCBI Taxonomy" id="55169"/>
    <lineage>
        <taxon>Eukaryota</taxon>
        <taxon>Fungi</taxon>
        <taxon>Dikarya</taxon>
        <taxon>Ascomycota</taxon>
        <taxon>Pezizomycotina</taxon>
        <taxon>Dothideomycetes</taxon>
        <taxon>Dothideomycetes incertae sedis</taxon>
        <taxon>Botryosphaeriales</taxon>
        <taxon>Botryosphaeriaceae</taxon>
        <taxon>Botryosphaeria</taxon>
    </lineage>
</organism>
<evidence type="ECO:0000256" key="5">
    <source>
        <dbReference type="SAM" id="MobiDB-lite"/>
    </source>
</evidence>
<evidence type="ECO:0000313" key="7">
    <source>
        <dbReference type="EMBL" id="KAF4312425.1"/>
    </source>
</evidence>
<feature type="transmembrane region" description="Helical" evidence="6">
    <location>
        <begin position="314"/>
        <end position="334"/>
    </location>
</feature>
<comment type="subcellular location">
    <subcellularLocation>
        <location evidence="1">Membrane</location>
        <topology evidence="1">Multi-pass membrane protein</topology>
    </subcellularLocation>
</comment>
<evidence type="ECO:0000256" key="1">
    <source>
        <dbReference type="ARBA" id="ARBA00004141"/>
    </source>
</evidence>
<feature type="transmembrane region" description="Helical" evidence="6">
    <location>
        <begin position="106"/>
        <end position="128"/>
    </location>
</feature>
<dbReference type="Proteomes" id="UP000572817">
    <property type="component" value="Unassembled WGS sequence"/>
</dbReference>
<feature type="transmembrane region" description="Helical" evidence="6">
    <location>
        <begin position="159"/>
        <end position="183"/>
    </location>
</feature>
<evidence type="ECO:0000256" key="4">
    <source>
        <dbReference type="ARBA" id="ARBA00023136"/>
    </source>
</evidence>
<evidence type="ECO:0000256" key="6">
    <source>
        <dbReference type="SAM" id="Phobius"/>
    </source>
</evidence>
<feature type="transmembrane region" description="Helical" evidence="6">
    <location>
        <begin position="68"/>
        <end position="86"/>
    </location>
</feature>
<feature type="transmembrane region" description="Helical" evidence="6">
    <location>
        <begin position="272"/>
        <end position="294"/>
    </location>
</feature>
<dbReference type="SUPFAM" id="SSF103473">
    <property type="entry name" value="MFS general substrate transporter"/>
    <property type="match status" value="1"/>
</dbReference>
<gene>
    <name evidence="7" type="ORF">GTA08_BOTSDO11566</name>
</gene>
<name>A0A8H4J357_9PEZI</name>
<proteinExistence type="predicted"/>
<reference evidence="7" key="1">
    <citation type="submission" date="2020-04" db="EMBL/GenBank/DDBJ databases">
        <title>Genome Assembly and Annotation of Botryosphaeria dothidea sdau 11-99, a Latent Pathogen of Apple Fruit Ring Rot in China.</title>
        <authorList>
            <person name="Yu C."/>
            <person name="Diao Y."/>
            <person name="Lu Q."/>
            <person name="Zhao J."/>
            <person name="Cui S."/>
            <person name="Peng C."/>
            <person name="He B."/>
            <person name="Liu H."/>
        </authorList>
    </citation>
    <scope>NUCLEOTIDE SEQUENCE [LARGE SCALE GENOMIC DNA]</scope>
    <source>
        <strain evidence="7">Sdau11-99</strain>
    </source>
</reference>
<feature type="transmembrane region" description="Helical" evidence="6">
    <location>
        <begin position="232"/>
        <end position="251"/>
    </location>
</feature>
<feature type="transmembrane region" description="Helical" evidence="6">
    <location>
        <begin position="135"/>
        <end position="153"/>
    </location>
</feature>
<dbReference type="EMBL" id="WWBZ02000002">
    <property type="protein sequence ID" value="KAF4312425.1"/>
    <property type="molecule type" value="Genomic_DNA"/>
</dbReference>
<dbReference type="Gene3D" id="1.20.1250.20">
    <property type="entry name" value="MFS general substrate transporter like domains"/>
    <property type="match status" value="2"/>
</dbReference>
<comment type="caution">
    <text evidence="7">The sequence shown here is derived from an EMBL/GenBank/DDBJ whole genome shotgun (WGS) entry which is preliminary data.</text>
</comment>
<dbReference type="InterPro" id="IPR011701">
    <property type="entry name" value="MFS"/>
</dbReference>
<feature type="compositionally biased region" description="Basic and acidic residues" evidence="5">
    <location>
        <begin position="10"/>
        <end position="50"/>
    </location>
</feature>
<dbReference type="AlphaFoldDB" id="A0A8H4J357"/>
<dbReference type="PANTHER" id="PTHR10924">
    <property type="entry name" value="MAJOR FACILITATOR SUPERFAMILY PROTEIN-RELATED"/>
    <property type="match status" value="1"/>
</dbReference>
<protein>
    <submittedName>
        <fullName evidence="7">Major facilitator superfamily domain-containing protein 7</fullName>
    </submittedName>
</protein>
<evidence type="ECO:0000256" key="3">
    <source>
        <dbReference type="ARBA" id="ARBA00022989"/>
    </source>
</evidence>
<evidence type="ECO:0000313" key="8">
    <source>
        <dbReference type="Proteomes" id="UP000572817"/>
    </source>
</evidence>
<evidence type="ECO:0000256" key="2">
    <source>
        <dbReference type="ARBA" id="ARBA00022692"/>
    </source>
</evidence>